<sequence length="178" mass="20040">MGITVFVHRYSIPDQPDKAFQDLQRAIRLVRSQAQKWNIDPNNIGIFGNSAGGHLSARLSQNYDQKIYEPFDEADKESCEPNFVVLQCAAYFHGRPFGKTMDTKTFPFKNKIAPTFLTYSKDDKFCAGGIDYVKKLSATGNAPHLKLFEKGGHGMGGCDWFSEVAQWLKAQKITQLPK</sequence>
<protein>
    <submittedName>
        <fullName evidence="3">Alpha/beta hydrolase</fullName>
    </submittedName>
</protein>
<dbReference type="Gene3D" id="3.40.50.1820">
    <property type="entry name" value="alpha/beta hydrolase"/>
    <property type="match status" value="1"/>
</dbReference>
<dbReference type="InterPro" id="IPR029058">
    <property type="entry name" value="AB_hydrolase_fold"/>
</dbReference>
<dbReference type="SUPFAM" id="SSF53474">
    <property type="entry name" value="alpha/beta-Hydrolases"/>
    <property type="match status" value="1"/>
</dbReference>
<dbReference type="Proteomes" id="UP001214250">
    <property type="component" value="Chromosome 2"/>
</dbReference>
<dbReference type="EMBL" id="CP117812">
    <property type="protein sequence ID" value="WDE99348.1"/>
    <property type="molecule type" value="Genomic_DNA"/>
</dbReference>
<keyword evidence="1 3" id="KW-0378">Hydrolase</keyword>
<evidence type="ECO:0000313" key="4">
    <source>
        <dbReference type="Proteomes" id="UP001214250"/>
    </source>
</evidence>
<feature type="domain" description="BD-FAE-like" evidence="2">
    <location>
        <begin position="9"/>
        <end position="75"/>
    </location>
</feature>
<dbReference type="Pfam" id="PF20434">
    <property type="entry name" value="BD-FAE"/>
    <property type="match status" value="1"/>
</dbReference>
<accession>A0ABY7VYK3</accession>
<dbReference type="RefSeq" id="WP_274154206.1">
    <property type="nucleotide sequence ID" value="NZ_CP117812.1"/>
</dbReference>
<dbReference type="InterPro" id="IPR050300">
    <property type="entry name" value="GDXG_lipolytic_enzyme"/>
</dbReference>
<evidence type="ECO:0000256" key="1">
    <source>
        <dbReference type="ARBA" id="ARBA00022801"/>
    </source>
</evidence>
<evidence type="ECO:0000313" key="3">
    <source>
        <dbReference type="EMBL" id="WDE99348.1"/>
    </source>
</evidence>
<organism evidence="3 4">
    <name type="scientific">Lentisphaera profundi</name>
    <dbReference type="NCBI Taxonomy" id="1658616"/>
    <lineage>
        <taxon>Bacteria</taxon>
        <taxon>Pseudomonadati</taxon>
        <taxon>Lentisphaerota</taxon>
        <taxon>Lentisphaeria</taxon>
        <taxon>Lentisphaerales</taxon>
        <taxon>Lentisphaeraceae</taxon>
        <taxon>Lentisphaera</taxon>
    </lineage>
</organism>
<name>A0ABY7VYK3_9BACT</name>
<dbReference type="PANTHER" id="PTHR48081:SF6">
    <property type="entry name" value="PEPTIDASE S9 PROLYL OLIGOPEPTIDASE CATALYTIC DOMAIN-CONTAINING PROTEIN"/>
    <property type="match status" value="1"/>
</dbReference>
<dbReference type="InterPro" id="IPR049492">
    <property type="entry name" value="BD-FAE-like_dom"/>
</dbReference>
<dbReference type="GO" id="GO:0016787">
    <property type="term" value="F:hydrolase activity"/>
    <property type="evidence" value="ECO:0007669"/>
    <property type="project" value="UniProtKB-KW"/>
</dbReference>
<proteinExistence type="predicted"/>
<keyword evidence="4" id="KW-1185">Reference proteome</keyword>
<reference evidence="3 4" key="1">
    <citation type="submission" date="2023-02" db="EMBL/GenBank/DDBJ databases">
        <title>Genome sequence of Lentisphaera profundi SAORIC-696.</title>
        <authorList>
            <person name="Kim e."/>
            <person name="Cho J.-C."/>
            <person name="Choi A."/>
            <person name="Kang I."/>
        </authorList>
    </citation>
    <scope>NUCLEOTIDE SEQUENCE [LARGE SCALE GENOMIC DNA]</scope>
    <source>
        <strain evidence="3 4">SAORIC-696</strain>
    </source>
</reference>
<evidence type="ECO:0000259" key="2">
    <source>
        <dbReference type="Pfam" id="PF20434"/>
    </source>
</evidence>
<gene>
    <name evidence="3" type="ORF">PQO03_16045</name>
</gene>
<dbReference type="PANTHER" id="PTHR48081">
    <property type="entry name" value="AB HYDROLASE SUPERFAMILY PROTEIN C4A8.06C"/>
    <property type="match status" value="1"/>
</dbReference>